<reference evidence="5" key="1">
    <citation type="submission" date="2021-02" db="EMBL/GenBank/DDBJ databases">
        <authorList>
            <person name="Nieuwenhuis M."/>
            <person name="Van De Peppel L.J.J."/>
        </authorList>
    </citation>
    <scope>NUCLEOTIDE SEQUENCE</scope>
    <source>
        <strain evidence="5">D49</strain>
    </source>
</reference>
<dbReference type="GO" id="GO:0005737">
    <property type="term" value="C:cytoplasm"/>
    <property type="evidence" value="ECO:0007669"/>
    <property type="project" value="TreeGrafter"/>
</dbReference>
<feature type="domain" description="tRNA intron endonuclease catalytic" evidence="4">
    <location>
        <begin position="33"/>
        <end position="125"/>
    </location>
</feature>
<evidence type="ECO:0000313" key="6">
    <source>
        <dbReference type="Proteomes" id="UP000717328"/>
    </source>
</evidence>
<dbReference type="PANTHER" id="PTHR21227">
    <property type="entry name" value="TRNA-SPLICING ENDONUCLEASE SUBUNIT SEN2"/>
    <property type="match status" value="1"/>
</dbReference>
<protein>
    <recommendedName>
        <fullName evidence="2">tRNA-intron lyase</fullName>
        <ecNumber evidence="2">4.6.1.16</ecNumber>
    </recommendedName>
</protein>
<evidence type="ECO:0000256" key="2">
    <source>
        <dbReference type="ARBA" id="ARBA00012573"/>
    </source>
</evidence>
<name>A0A9P7K7H2_9AGAR</name>
<organism evidence="5 6">
    <name type="scientific">Sphagnurus paluster</name>
    <dbReference type="NCBI Taxonomy" id="117069"/>
    <lineage>
        <taxon>Eukaryota</taxon>
        <taxon>Fungi</taxon>
        <taxon>Dikarya</taxon>
        <taxon>Basidiomycota</taxon>
        <taxon>Agaricomycotina</taxon>
        <taxon>Agaricomycetes</taxon>
        <taxon>Agaricomycetidae</taxon>
        <taxon>Agaricales</taxon>
        <taxon>Tricholomatineae</taxon>
        <taxon>Lyophyllaceae</taxon>
        <taxon>Sphagnurus</taxon>
    </lineage>
</organism>
<sequence>MSLKQLWTACQIAHLPPTIPANPNPPLQFDNPFIINYVVYHHYRSLGWVVKGGIKFCVDYLLYKRGPVFTHAEFAMVVCPVYEDIEDHKASAIDLQNSSPFAWSWLSTINRVNSQVQKTLILVYVTIPARSRIPLDVLNSPACLQHYSIREVTLRRFIPARMRD</sequence>
<accession>A0A9P7K7H2</accession>
<evidence type="ECO:0000259" key="4">
    <source>
        <dbReference type="Pfam" id="PF01974"/>
    </source>
</evidence>
<dbReference type="Proteomes" id="UP000717328">
    <property type="component" value="Unassembled WGS sequence"/>
</dbReference>
<evidence type="ECO:0000256" key="1">
    <source>
        <dbReference type="ARBA" id="ARBA00008078"/>
    </source>
</evidence>
<keyword evidence="6" id="KW-1185">Reference proteome</keyword>
<gene>
    <name evidence="5" type="ORF">H0H81_003178</name>
</gene>
<dbReference type="PANTHER" id="PTHR21227:SF0">
    <property type="entry name" value="TRNA-SPLICING ENDONUCLEASE SUBUNIT SEN2"/>
    <property type="match status" value="1"/>
</dbReference>
<dbReference type="InterPro" id="IPR011856">
    <property type="entry name" value="tRNA_endonuc-like_dom_sf"/>
</dbReference>
<comment type="caution">
    <text evidence="5">The sequence shown here is derived from an EMBL/GenBank/DDBJ whole genome shotgun (WGS) entry which is preliminary data.</text>
</comment>
<dbReference type="Gene3D" id="3.40.1350.10">
    <property type="match status" value="1"/>
</dbReference>
<dbReference type="GO" id="GO:0000213">
    <property type="term" value="F:tRNA-intron lyase activity"/>
    <property type="evidence" value="ECO:0007669"/>
    <property type="project" value="UniProtKB-EC"/>
</dbReference>
<dbReference type="OrthoDB" id="10249562at2759"/>
<dbReference type="InterPro" id="IPR036167">
    <property type="entry name" value="tRNA_intron_Endo_cat-like_sf"/>
</dbReference>
<dbReference type="CDD" id="cd22363">
    <property type="entry name" value="tRNA-intron_lyase_C"/>
    <property type="match status" value="1"/>
</dbReference>
<dbReference type="InterPro" id="IPR006677">
    <property type="entry name" value="tRNA_intron_Endonuc_cat-like"/>
</dbReference>
<reference evidence="5" key="2">
    <citation type="submission" date="2021-10" db="EMBL/GenBank/DDBJ databases">
        <title>Phylogenomics reveals ancestral predisposition of the termite-cultivated fungus Termitomyces towards a domesticated lifestyle.</title>
        <authorList>
            <person name="Auxier B."/>
            <person name="Grum-Grzhimaylo A."/>
            <person name="Cardenas M.E."/>
            <person name="Lodge J.D."/>
            <person name="Laessoe T."/>
            <person name="Pedersen O."/>
            <person name="Smith M.E."/>
            <person name="Kuyper T.W."/>
            <person name="Franco-Molano E.A."/>
            <person name="Baroni T.J."/>
            <person name="Aanen D.K."/>
        </authorList>
    </citation>
    <scope>NUCLEOTIDE SEQUENCE</scope>
    <source>
        <strain evidence="5">D49</strain>
    </source>
</reference>
<dbReference type="GO" id="GO:0000214">
    <property type="term" value="C:tRNA-intron endonuclease complex"/>
    <property type="evidence" value="ECO:0007669"/>
    <property type="project" value="TreeGrafter"/>
</dbReference>
<evidence type="ECO:0000256" key="3">
    <source>
        <dbReference type="ARBA" id="ARBA00034031"/>
    </source>
</evidence>
<dbReference type="NCBIfam" id="TIGR00324">
    <property type="entry name" value="endA"/>
    <property type="match status" value="1"/>
</dbReference>
<dbReference type="GO" id="GO:0000379">
    <property type="term" value="P:tRNA-type intron splice site recognition and cleavage"/>
    <property type="evidence" value="ECO:0007669"/>
    <property type="project" value="TreeGrafter"/>
</dbReference>
<dbReference type="InterPro" id="IPR006676">
    <property type="entry name" value="tRNA_splic"/>
</dbReference>
<dbReference type="EMBL" id="JABCKI010005803">
    <property type="protein sequence ID" value="KAG5637786.1"/>
    <property type="molecule type" value="Genomic_DNA"/>
</dbReference>
<dbReference type="Pfam" id="PF01974">
    <property type="entry name" value="tRNA_int_endo"/>
    <property type="match status" value="1"/>
</dbReference>
<dbReference type="AlphaFoldDB" id="A0A9P7K7H2"/>
<dbReference type="EC" id="4.6.1.16" evidence="2"/>
<dbReference type="GO" id="GO:0003676">
    <property type="term" value="F:nucleic acid binding"/>
    <property type="evidence" value="ECO:0007669"/>
    <property type="project" value="InterPro"/>
</dbReference>
<comment type="similarity">
    <text evidence="1">Belongs to the tRNA-intron endonuclease family.</text>
</comment>
<dbReference type="SUPFAM" id="SSF53032">
    <property type="entry name" value="tRNA-intron endonuclease catalytic domain-like"/>
    <property type="match status" value="1"/>
</dbReference>
<dbReference type="FunFam" id="3.40.1350.10:FF:000007">
    <property type="entry name" value="tRNA-splicing endonuclease subunit Sen2"/>
    <property type="match status" value="1"/>
</dbReference>
<comment type="catalytic activity">
    <reaction evidence="3">
        <text>pretRNA = a 3'-half-tRNA molecule with a 5'-OH end + a 5'-half-tRNA molecule with a 2',3'-cyclic phosphate end + an intron with a 2',3'-cyclic phosphate and a 5'-hydroxyl terminus.</text>
        <dbReference type="EC" id="4.6.1.16"/>
    </reaction>
</comment>
<evidence type="ECO:0000313" key="5">
    <source>
        <dbReference type="EMBL" id="KAG5637786.1"/>
    </source>
</evidence>
<proteinExistence type="inferred from homology"/>